<evidence type="ECO:0000313" key="3">
    <source>
        <dbReference type="EMBL" id="AGF93417.1"/>
    </source>
</evidence>
<reference evidence="3" key="1">
    <citation type="journal article" date="2013" name="Syst. Appl. Microbiol.">
        <title>New insights into the archaeal diversity of a hypersaline microbial mat obtained by a metagenomic approach.</title>
        <authorList>
            <person name="Lopez-Lopez A."/>
            <person name="Richter M."/>
            <person name="Pena A."/>
            <person name="Tamames J."/>
            <person name="Rossello-Mora R."/>
        </authorList>
    </citation>
    <scope>NUCLEOTIDE SEQUENCE</scope>
</reference>
<dbReference type="GO" id="GO:0032259">
    <property type="term" value="P:methylation"/>
    <property type="evidence" value="ECO:0007669"/>
    <property type="project" value="UniProtKB-KW"/>
</dbReference>
<dbReference type="PANTHER" id="PTHR43667:SF2">
    <property type="entry name" value="FATTY ACID C-METHYL TRANSFERASE"/>
    <property type="match status" value="1"/>
</dbReference>
<keyword evidence="3" id="KW-0489">Methyltransferase</keyword>
<sequence length="560" mass="65566">MWTNAMEEAVGGASWSDSGSERGVERWEKCAEKLTAINESKKDSYAQKFLRAIKIDNDDTVLDVGCGPGTISIPISRKAKKVTSLDVSKKMLEIVKYRVEDNEINNLNLVRNDWSEIDIGKDLKKHDVVIASRSLGMCKLSEELSKLNEASKKEVYVVRTARENDIFRRNLYSALNRDYKELPTYIYVYNMLCQMELMPTVKIISCKTREEYSSFEEALELWRWRLGDLNKEEEEKISEYLHENLNKCKSGFKTPYHILRYAILNWGQKENTHTGDFEVDSKKVGNEKKYEDIDWNRQWRKFYTFKYSRDSDQDKVEKWEEVSERFNRSLNSESSLLSYVQKFLEKIELSYDSSVLDIGSGPGTISIPIAKRVRKVTALDYSENMLDLLKENARKENLENINCVNKDWRKVKIGEDIPEHDVVIASRSMGGMGLKDKLLKMKDAARNDVYLTATAKVSDFEGDVYHKVLGREEVPESEYIYYYNLLYEMGILPDLEFVWIKGGEYNWDLDRAMDHFKWKISDLSIPEEEKLRNHLKKVLMDNDKRESLWCWALISWSERE</sequence>
<dbReference type="PANTHER" id="PTHR43667">
    <property type="entry name" value="CYCLOPROPANE-FATTY-ACYL-PHOSPHOLIPID SYNTHASE"/>
    <property type="match status" value="1"/>
</dbReference>
<dbReference type="CDD" id="cd02440">
    <property type="entry name" value="AdoMet_MTases"/>
    <property type="match status" value="2"/>
</dbReference>
<name>M1Q2D8_9ZZZZ</name>
<gene>
    <name evidence="3" type="ORF">FLSS-25_0018</name>
</gene>
<dbReference type="SUPFAM" id="SSF53335">
    <property type="entry name" value="S-adenosyl-L-methionine-dependent methyltransferases"/>
    <property type="match status" value="2"/>
</dbReference>
<dbReference type="AlphaFoldDB" id="M1Q2D8"/>
<proteinExistence type="predicted"/>
<dbReference type="InterPro" id="IPR041698">
    <property type="entry name" value="Methyltransf_25"/>
</dbReference>
<dbReference type="Pfam" id="PF13649">
    <property type="entry name" value="Methyltransf_25"/>
    <property type="match status" value="2"/>
</dbReference>
<evidence type="ECO:0000259" key="2">
    <source>
        <dbReference type="Pfam" id="PF13649"/>
    </source>
</evidence>
<feature type="region of interest" description="Disordered" evidence="1">
    <location>
        <begin position="1"/>
        <end position="20"/>
    </location>
</feature>
<accession>M1Q2D8</accession>
<keyword evidence="3" id="KW-0808">Transferase</keyword>
<protein>
    <submittedName>
        <fullName evidence="3">Methyltransferase type 12</fullName>
    </submittedName>
</protein>
<dbReference type="EMBL" id="JX684091">
    <property type="protein sequence ID" value="AGF93417.1"/>
    <property type="molecule type" value="Genomic_DNA"/>
</dbReference>
<feature type="domain" description="Methyltransferase" evidence="2">
    <location>
        <begin position="61"/>
        <end position="140"/>
    </location>
</feature>
<evidence type="ECO:0000256" key="1">
    <source>
        <dbReference type="SAM" id="MobiDB-lite"/>
    </source>
</evidence>
<dbReference type="GO" id="GO:0008168">
    <property type="term" value="F:methyltransferase activity"/>
    <property type="evidence" value="ECO:0007669"/>
    <property type="project" value="UniProtKB-KW"/>
</dbReference>
<feature type="domain" description="Methyltransferase" evidence="2">
    <location>
        <begin position="355"/>
        <end position="429"/>
    </location>
</feature>
<dbReference type="Gene3D" id="3.40.50.150">
    <property type="entry name" value="Vaccinia Virus protein VP39"/>
    <property type="match status" value="2"/>
</dbReference>
<dbReference type="InterPro" id="IPR050723">
    <property type="entry name" value="CFA/CMAS"/>
</dbReference>
<organism evidence="3">
    <name type="scientific">uncultured organism</name>
    <dbReference type="NCBI Taxonomy" id="155900"/>
    <lineage>
        <taxon>unclassified sequences</taxon>
        <taxon>environmental samples</taxon>
    </lineage>
</organism>
<dbReference type="InterPro" id="IPR029063">
    <property type="entry name" value="SAM-dependent_MTases_sf"/>
</dbReference>